<feature type="region of interest" description="Disordered" evidence="9">
    <location>
        <begin position="148"/>
        <end position="397"/>
    </location>
</feature>
<keyword evidence="12" id="KW-1185">Reference proteome</keyword>
<accession>A0AAD5WT46</accession>
<dbReference type="Pfam" id="PF10197">
    <property type="entry name" value="Cir_N"/>
    <property type="match status" value="1"/>
</dbReference>
<keyword evidence="3" id="KW-0507">mRNA processing</keyword>
<dbReference type="EMBL" id="JAKWBI020000086">
    <property type="protein sequence ID" value="KAJ2903284.1"/>
    <property type="molecule type" value="Genomic_DNA"/>
</dbReference>
<keyword evidence="7" id="KW-0539">Nucleus</keyword>
<dbReference type="AlphaFoldDB" id="A0AAD5WT46"/>
<dbReference type="GO" id="GO:0000398">
    <property type="term" value="P:mRNA splicing, via spliceosome"/>
    <property type="evidence" value="ECO:0007669"/>
    <property type="project" value="TreeGrafter"/>
</dbReference>
<evidence type="ECO:0000256" key="4">
    <source>
        <dbReference type="ARBA" id="ARBA00022728"/>
    </source>
</evidence>
<feature type="compositionally biased region" description="Basic and acidic residues" evidence="9">
    <location>
        <begin position="245"/>
        <end position="281"/>
    </location>
</feature>
<evidence type="ECO:0000256" key="1">
    <source>
        <dbReference type="ARBA" id="ARBA00004123"/>
    </source>
</evidence>
<dbReference type="GO" id="GO:0005684">
    <property type="term" value="C:U2-type spliceosomal complex"/>
    <property type="evidence" value="ECO:0007669"/>
    <property type="project" value="TreeGrafter"/>
</dbReference>
<name>A0AAD5WT46_9PEZI</name>
<reference evidence="11" key="1">
    <citation type="submission" date="2022-07" db="EMBL/GenBank/DDBJ databases">
        <title>Draft genome sequence of Zalerion maritima ATCC 34329, a (micro)plastics degrading marine fungus.</title>
        <authorList>
            <person name="Paco A."/>
            <person name="Goncalves M.F.M."/>
            <person name="Rocha-Santos T.A.P."/>
            <person name="Alves A."/>
        </authorList>
    </citation>
    <scope>NUCLEOTIDE SEQUENCE</scope>
    <source>
        <strain evidence="11">ATCC 34329</strain>
    </source>
</reference>
<comment type="caution">
    <text evidence="11">The sequence shown here is derived from an EMBL/GenBank/DDBJ whole genome shotgun (WGS) entry which is preliminary data.</text>
</comment>
<evidence type="ECO:0000256" key="5">
    <source>
        <dbReference type="ARBA" id="ARBA00023054"/>
    </source>
</evidence>
<keyword evidence="6" id="KW-0508">mRNA splicing</keyword>
<dbReference type="InterPro" id="IPR051376">
    <property type="entry name" value="CWC25_splicing_factor"/>
</dbReference>
<feature type="coiled-coil region" evidence="8">
    <location>
        <begin position="26"/>
        <end position="53"/>
    </location>
</feature>
<dbReference type="InterPro" id="IPR022209">
    <property type="entry name" value="CWC25"/>
</dbReference>
<comment type="similarity">
    <text evidence="2">Belongs to the CWC25 family.</text>
</comment>
<evidence type="ECO:0000256" key="9">
    <source>
        <dbReference type="SAM" id="MobiDB-lite"/>
    </source>
</evidence>
<dbReference type="Pfam" id="PF12542">
    <property type="entry name" value="CWC25"/>
    <property type="match status" value="1"/>
</dbReference>
<dbReference type="SMART" id="SM01083">
    <property type="entry name" value="Cir_N"/>
    <property type="match status" value="1"/>
</dbReference>
<evidence type="ECO:0000259" key="10">
    <source>
        <dbReference type="SMART" id="SM01083"/>
    </source>
</evidence>
<sequence>MGGDLNLKKSFHPALMRNQKRVWEEEQKALDERKKTQQRINEIKEERAKEELQKKLEAAGGRKKVDRVDWMYEGPTDGQGGRTAEENEAFLLGKRRVDKLIVGNENQSLQKQAGTESFMAVQNANTVRDTQSKIREDPLLAIKRKEQEAYQAMMKSAARRSQASEKGERKHRASRDKEERSHKRSHRRHRHRSPDSGGDRRSSRRKRLNSRDGCGDEDKNSRQRKLDLRDRYDDEERHNKRRRYDSRDRSRSRSPRLDDRSRCGRTDYDDRRRERSWERSYRARSTSPARFRGQDRDDYRRRTFNDNSRNGNGGRHNIRPQPNGRDNGNSTASSSSEDKDAERQRKLAAMQDAASELDKAREERLHVLEEKERAAREADDKEREKSNKYGGRDFVNSLHRQTENLGLADRLSSGRRGLQKDED</sequence>
<evidence type="ECO:0000256" key="3">
    <source>
        <dbReference type="ARBA" id="ARBA00022664"/>
    </source>
</evidence>
<dbReference type="Proteomes" id="UP001201980">
    <property type="component" value="Unassembled WGS sequence"/>
</dbReference>
<evidence type="ECO:0000256" key="7">
    <source>
        <dbReference type="ARBA" id="ARBA00023242"/>
    </source>
</evidence>
<organism evidence="11 12">
    <name type="scientific">Zalerion maritima</name>
    <dbReference type="NCBI Taxonomy" id="339359"/>
    <lineage>
        <taxon>Eukaryota</taxon>
        <taxon>Fungi</taxon>
        <taxon>Dikarya</taxon>
        <taxon>Ascomycota</taxon>
        <taxon>Pezizomycotina</taxon>
        <taxon>Sordariomycetes</taxon>
        <taxon>Lulworthiomycetidae</taxon>
        <taxon>Lulworthiales</taxon>
        <taxon>Lulworthiaceae</taxon>
        <taxon>Zalerion</taxon>
    </lineage>
</organism>
<protein>
    <recommendedName>
        <fullName evidence="10">CBF1-interacting co-repressor CIR N-terminal domain-containing protein</fullName>
    </recommendedName>
</protein>
<feature type="compositionally biased region" description="Basic residues" evidence="9">
    <location>
        <begin position="182"/>
        <end position="192"/>
    </location>
</feature>
<comment type="subcellular location">
    <subcellularLocation>
        <location evidence="1">Nucleus</location>
    </subcellularLocation>
</comment>
<feature type="compositionally biased region" description="Basic and acidic residues" evidence="9">
    <location>
        <begin position="336"/>
        <end position="345"/>
    </location>
</feature>
<evidence type="ECO:0000256" key="2">
    <source>
        <dbReference type="ARBA" id="ARBA00006695"/>
    </source>
</evidence>
<feature type="compositionally biased region" description="Basic and acidic residues" evidence="9">
    <location>
        <begin position="356"/>
        <end position="391"/>
    </location>
</feature>
<evidence type="ECO:0000313" key="12">
    <source>
        <dbReference type="Proteomes" id="UP001201980"/>
    </source>
</evidence>
<dbReference type="PANTHER" id="PTHR16196">
    <property type="entry name" value="CELL CYCLE CONTROL PROTEIN CWF25"/>
    <property type="match status" value="1"/>
</dbReference>
<feature type="compositionally biased region" description="Polar residues" evidence="9">
    <location>
        <begin position="324"/>
        <end position="335"/>
    </location>
</feature>
<evidence type="ECO:0000313" key="11">
    <source>
        <dbReference type="EMBL" id="KAJ2903284.1"/>
    </source>
</evidence>
<keyword evidence="4" id="KW-0747">Spliceosome</keyword>
<feature type="compositionally biased region" description="Basic and acidic residues" evidence="9">
    <location>
        <begin position="209"/>
        <end position="238"/>
    </location>
</feature>
<evidence type="ECO:0000256" key="8">
    <source>
        <dbReference type="SAM" id="Coils"/>
    </source>
</evidence>
<keyword evidence="5 8" id="KW-0175">Coiled coil</keyword>
<dbReference type="PANTHER" id="PTHR16196:SF0">
    <property type="entry name" value="PRE-MRNA-SPLICING FACTOR CWC25 HOMOLOG"/>
    <property type="match status" value="1"/>
</dbReference>
<evidence type="ECO:0000256" key="6">
    <source>
        <dbReference type="ARBA" id="ARBA00023187"/>
    </source>
</evidence>
<dbReference type="InterPro" id="IPR019339">
    <property type="entry name" value="CIR_N_dom"/>
</dbReference>
<gene>
    <name evidence="11" type="ORF">MKZ38_010169</name>
</gene>
<proteinExistence type="inferred from homology"/>
<feature type="domain" description="CBF1-interacting co-repressor CIR N-terminal" evidence="10">
    <location>
        <begin position="10"/>
        <end position="46"/>
    </location>
</feature>
<feature type="compositionally biased region" description="Basic and acidic residues" evidence="9">
    <location>
        <begin position="292"/>
        <end position="304"/>
    </location>
</feature>